<dbReference type="InterPro" id="IPR029063">
    <property type="entry name" value="SAM-dependent_MTases_sf"/>
</dbReference>
<dbReference type="HAMAP" id="MF_01057">
    <property type="entry name" value="tRNA_methyltr_TrmB"/>
    <property type="match status" value="1"/>
</dbReference>
<dbReference type="RefSeq" id="WP_006418403.1">
    <property type="nucleotide sequence ID" value="NZ_AENN01000015.1"/>
</dbReference>
<feature type="binding site" evidence="9">
    <location>
        <begin position="191"/>
        <end position="194"/>
    </location>
    <ligand>
        <name>substrate</name>
    </ligand>
</feature>
<evidence type="ECO:0000256" key="4">
    <source>
        <dbReference type="ARBA" id="ARBA00022679"/>
    </source>
</evidence>
<dbReference type="Gene3D" id="3.40.50.150">
    <property type="entry name" value="Vaccinia Virus protein VP39"/>
    <property type="match status" value="1"/>
</dbReference>
<dbReference type="eggNOG" id="COG0220">
    <property type="taxonomic scope" value="Bacteria"/>
</dbReference>
<comment type="similarity">
    <text evidence="8 9">Belongs to the class I-like SAM-binding methyltransferase superfamily. TrmB family.</text>
</comment>
<evidence type="ECO:0000313" key="11">
    <source>
        <dbReference type="Proteomes" id="UP000005990"/>
    </source>
</evidence>
<protein>
    <recommendedName>
        <fullName evidence="9">tRNA (guanine-N(7)-)-methyltransferase</fullName>
        <ecNumber evidence="9">2.1.1.33</ecNumber>
    </recommendedName>
    <alternativeName>
        <fullName evidence="9">tRNA (guanine(46)-N(7))-methyltransferase</fullName>
    </alternativeName>
    <alternativeName>
        <fullName evidence="9">tRNA(m7G46)-methyltransferase</fullName>
    </alternativeName>
</protein>
<dbReference type="FunFam" id="3.40.50.150:FF:000035">
    <property type="entry name" value="tRNA (guanine-N(7)-)-methyltransferase"/>
    <property type="match status" value="1"/>
</dbReference>
<comment type="pathway">
    <text evidence="7 9">tRNA modification; N(7)-methylguanine-tRNA biosynthesis.</text>
</comment>
<dbReference type="PANTHER" id="PTHR23417:SF14">
    <property type="entry name" value="PENTACOTRIPEPTIDE-REPEAT REGION OF PRORP DOMAIN-CONTAINING PROTEIN"/>
    <property type="match status" value="1"/>
</dbReference>
<gene>
    <name evidence="9 10" type="primary">trmB</name>
    <name evidence="10" type="ORF">HMPREF9257_1485</name>
</gene>
<dbReference type="AlphaFoldDB" id="E4KPJ7"/>
<dbReference type="GO" id="GO:0008176">
    <property type="term" value="F:tRNA (guanine(46)-N7)-methyltransferase activity"/>
    <property type="evidence" value="ECO:0007669"/>
    <property type="project" value="UniProtKB-UniRule"/>
</dbReference>
<feature type="binding site" evidence="9">
    <location>
        <position position="96"/>
    </location>
    <ligand>
        <name>S-adenosyl-L-methionine</name>
        <dbReference type="ChEBI" id="CHEBI:59789"/>
    </ligand>
</feature>
<keyword evidence="11" id="KW-1185">Reference proteome</keyword>
<keyword evidence="6 9" id="KW-0819">tRNA processing</keyword>
<evidence type="ECO:0000256" key="6">
    <source>
        <dbReference type="ARBA" id="ARBA00022694"/>
    </source>
</evidence>
<feature type="binding site" evidence="9">
    <location>
        <position position="118"/>
    </location>
    <ligand>
        <name>S-adenosyl-L-methionine</name>
        <dbReference type="ChEBI" id="CHEBI:59789"/>
    </ligand>
</feature>
<dbReference type="Pfam" id="PF02390">
    <property type="entry name" value="Methyltransf_4"/>
    <property type="match status" value="1"/>
</dbReference>
<comment type="caution">
    <text evidence="10">The sequence shown here is derived from an EMBL/GenBank/DDBJ whole genome shotgun (WGS) entry which is preliminary data.</text>
</comment>
<keyword evidence="3 9" id="KW-0489">Methyltransferase</keyword>
<dbReference type="GO" id="GO:0043527">
    <property type="term" value="C:tRNA methyltransferase complex"/>
    <property type="evidence" value="ECO:0007669"/>
    <property type="project" value="TreeGrafter"/>
</dbReference>
<keyword evidence="4 9" id="KW-0808">Transferase</keyword>
<comment type="caution">
    <text evidence="9">Lacks conserved residue(s) required for the propagation of feature annotation.</text>
</comment>
<evidence type="ECO:0000256" key="5">
    <source>
        <dbReference type="ARBA" id="ARBA00022691"/>
    </source>
</evidence>
<feature type="binding site" evidence="9">
    <location>
        <position position="122"/>
    </location>
    <ligand>
        <name>substrate</name>
    </ligand>
</feature>
<evidence type="ECO:0000256" key="2">
    <source>
        <dbReference type="ARBA" id="ARBA00003015"/>
    </source>
</evidence>
<reference evidence="10 11" key="1">
    <citation type="submission" date="2010-10" db="EMBL/GenBank/DDBJ databases">
        <authorList>
            <person name="Durkin A.S."/>
            <person name="Madupu R."/>
            <person name="Torralba M."/>
            <person name="Gillis M."/>
            <person name="Methe B."/>
            <person name="Sutton G."/>
            <person name="Nelson K.E."/>
        </authorList>
    </citation>
    <scope>NUCLEOTIDE SEQUENCE [LARGE SCALE GENOMIC DNA]</scope>
    <source>
        <strain evidence="10 11">ACS-139-V-Col8</strain>
    </source>
</reference>
<comment type="catalytic activity">
    <reaction evidence="1 9">
        <text>guanosine(46) in tRNA + S-adenosyl-L-methionine = N(7)-methylguanosine(46) in tRNA + S-adenosyl-L-homocysteine</text>
        <dbReference type="Rhea" id="RHEA:42708"/>
        <dbReference type="Rhea" id="RHEA-COMP:10188"/>
        <dbReference type="Rhea" id="RHEA-COMP:10189"/>
        <dbReference type="ChEBI" id="CHEBI:57856"/>
        <dbReference type="ChEBI" id="CHEBI:59789"/>
        <dbReference type="ChEBI" id="CHEBI:74269"/>
        <dbReference type="ChEBI" id="CHEBI:74480"/>
        <dbReference type="EC" id="2.1.1.33"/>
    </reaction>
</comment>
<dbReference type="Proteomes" id="UP000005990">
    <property type="component" value="Unassembled WGS sequence"/>
</dbReference>
<evidence type="ECO:0000256" key="1">
    <source>
        <dbReference type="ARBA" id="ARBA00000142"/>
    </source>
</evidence>
<comment type="function">
    <text evidence="2 9">Catalyzes the formation of N(7)-methylguanine at position 46 (m7G46) in tRNA.</text>
</comment>
<proteinExistence type="inferred from homology"/>
<sequence>MRLRNKPWANDRIKAHPQYVPGQPEQLKGQWQSRFAKNQPLHIEVGSGKGQFIVEMAKAHPDINYISIEIQASALVSILDKQIEEDLPNLQILLGDGRNLTEYFAPGEISLVYLNFSDPWPKKKHAKRRLTSPYFLAQYEGILPTGGQIHFKTDNRGLFEYSLAAMSQYGMILNQVWLDLHASDFEGNIMTEYEEKFSARGQVIYRLEAAFKVGK</sequence>
<evidence type="ECO:0000256" key="8">
    <source>
        <dbReference type="ARBA" id="ARBA00060767"/>
    </source>
</evidence>
<dbReference type="PANTHER" id="PTHR23417">
    <property type="entry name" value="3-DEOXY-D-MANNO-OCTULOSONIC-ACID TRANSFERASE/TRNA GUANINE-N 7 - -METHYLTRANSFERASE"/>
    <property type="match status" value="1"/>
</dbReference>
<dbReference type="InterPro" id="IPR055361">
    <property type="entry name" value="tRNA_methyltr_TrmB_bact"/>
</dbReference>
<dbReference type="EC" id="2.1.1.33" evidence="9"/>
<evidence type="ECO:0000256" key="7">
    <source>
        <dbReference type="ARBA" id="ARBA00060552"/>
    </source>
</evidence>
<dbReference type="PROSITE" id="PS51625">
    <property type="entry name" value="SAM_MT_TRMB"/>
    <property type="match status" value="1"/>
</dbReference>
<accession>E4KPJ7</accession>
<dbReference type="SUPFAM" id="SSF53335">
    <property type="entry name" value="S-adenosyl-L-methionine-dependent methyltransferases"/>
    <property type="match status" value="1"/>
</dbReference>
<name>E4KPJ7_9LACT</name>
<dbReference type="InterPro" id="IPR003358">
    <property type="entry name" value="tRNA_(Gua-N-7)_MeTrfase_Trmb"/>
</dbReference>
<evidence type="ECO:0000256" key="9">
    <source>
        <dbReference type="HAMAP-Rule" id="MF_01057"/>
    </source>
</evidence>
<dbReference type="NCBIfam" id="TIGR00091">
    <property type="entry name" value="tRNA (guanosine(46)-N7)-methyltransferase TrmB"/>
    <property type="match status" value="1"/>
</dbReference>
<dbReference type="CDD" id="cd02440">
    <property type="entry name" value="AdoMet_MTases"/>
    <property type="match status" value="1"/>
</dbReference>
<dbReference type="NCBIfam" id="NF001080">
    <property type="entry name" value="PRK00121.2-2"/>
    <property type="match status" value="1"/>
</dbReference>
<dbReference type="STRING" id="908337.HMPREF9257_1485"/>
<feature type="binding site" evidence="9">
    <location>
        <position position="69"/>
    </location>
    <ligand>
        <name>S-adenosyl-L-methionine</name>
        <dbReference type="ChEBI" id="CHEBI:59789"/>
    </ligand>
</feature>
<feature type="binding site" evidence="9">
    <location>
        <position position="154"/>
    </location>
    <ligand>
        <name>substrate</name>
    </ligand>
</feature>
<dbReference type="OrthoDB" id="9802090at2"/>
<feature type="binding site" evidence="9">
    <location>
        <position position="44"/>
    </location>
    <ligand>
        <name>S-adenosyl-L-methionine</name>
        <dbReference type="ChEBI" id="CHEBI:59789"/>
    </ligand>
</feature>
<organism evidence="10 11">
    <name type="scientific">Eremococcus coleocola ACS-139-V-Col8</name>
    <dbReference type="NCBI Taxonomy" id="908337"/>
    <lineage>
        <taxon>Bacteria</taxon>
        <taxon>Bacillati</taxon>
        <taxon>Bacillota</taxon>
        <taxon>Bacilli</taxon>
        <taxon>Lactobacillales</taxon>
        <taxon>Aerococcaceae</taxon>
        <taxon>Eremococcus</taxon>
    </lineage>
</organism>
<evidence type="ECO:0000313" key="10">
    <source>
        <dbReference type="EMBL" id="EFR31200.1"/>
    </source>
</evidence>
<evidence type="ECO:0000256" key="3">
    <source>
        <dbReference type="ARBA" id="ARBA00022603"/>
    </source>
</evidence>
<dbReference type="UniPathway" id="UPA00989"/>
<keyword evidence="5 9" id="KW-0949">S-adenosyl-L-methionine</keyword>
<dbReference type="EMBL" id="AENN01000015">
    <property type="protein sequence ID" value="EFR31200.1"/>
    <property type="molecule type" value="Genomic_DNA"/>
</dbReference>